<feature type="region of interest" description="Disordered" evidence="1">
    <location>
        <begin position="108"/>
        <end position="141"/>
    </location>
</feature>
<dbReference type="InterPro" id="IPR014710">
    <property type="entry name" value="RmlC-like_jellyroll"/>
</dbReference>
<feature type="compositionally biased region" description="Basic and acidic residues" evidence="1">
    <location>
        <begin position="592"/>
        <end position="601"/>
    </location>
</feature>
<feature type="compositionally biased region" description="Low complexity" evidence="1">
    <location>
        <begin position="361"/>
        <end position="370"/>
    </location>
</feature>
<feature type="compositionally biased region" description="Basic residues" evidence="1">
    <location>
        <begin position="698"/>
        <end position="709"/>
    </location>
</feature>
<feature type="compositionally biased region" description="Basic and acidic residues" evidence="1">
    <location>
        <begin position="183"/>
        <end position="207"/>
    </location>
</feature>
<dbReference type="Ensembl" id="ENSGMOT00000072989.1">
    <property type="protein sequence ID" value="ENSGMOP00000056267.1"/>
    <property type="gene ID" value="ENSGMOG00000024233.1"/>
</dbReference>
<reference evidence="2" key="1">
    <citation type="submission" date="2025-08" db="UniProtKB">
        <authorList>
            <consortium name="Ensembl"/>
        </authorList>
    </citation>
    <scope>IDENTIFICATION</scope>
</reference>
<dbReference type="OMA" id="HSATTIF"/>
<feature type="compositionally biased region" description="Polar residues" evidence="1">
    <location>
        <begin position="429"/>
        <end position="438"/>
    </location>
</feature>
<feature type="compositionally biased region" description="Polar residues" evidence="1">
    <location>
        <begin position="498"/>
        <end position="514"/>
    </location>
</feature>
<organism evidence="2 3">
    <name type="scientific">Gadus morhua</name>
    <name type="common">Atlantic cod</name>
    <dbReference type="NCBI Taxonomy" id="8049"/>
    <lineage>
        <taxon>Eukaryota</taxon>
        <taxon>Metazoa</taxon>
        <taxon>Chordata</taxon>
        <taxon>Craniata</taxon>
        <taxon>Vertebrata</taxon>
        <taxon>Euteleostomi</taxon>
        <taxon>Actinopterygii</taxon>
        <taxon>Neopterygii</taxon>
        <taxon>Teleostei</taxon>
        <taxon>Neoteleostei</taxon>
        <taxon>Acanthomorphata</taxon>
        <taxon>Zeiogadaria</taxon>
        <taxon>Gadariae</taxon>
        <taxon>Gadiformes</taxon>
        <taxon>Gadoidei</taxon>
        <taxon>Gadidae</taxon>
        <taxon>Gadus</taxon>
    </lineage>
</organism>
<feature type="compositionally biased region" description="Basic residues" evidence="1">
    <location>
        <begin position="854"/>
        <end position="866"/>
    </location>
</feature>
<feature type="compositionally biased region" description="Basic and acidic residues" evidence="1">
    <location>
        <begin position="251"/>
        <end position="261"/>
    </location>
</feature>
<feature type="region of interest" description="Disordered" evidence="1">
    <location>
        <begin position="183"/>
        <end position="894"/>
    </location>
</feature>
<evidence type="ECO:0000256" key="1">
    <source>
        <dbReference type="SAM" id="MobiDB-lite"/>
    </source>
</evidence>
<feature type="compositionally biased region" description="Pro residues" evidence="1">
    <location>
        <begin position="841"/>
        <end position="851"/>
    </location>
</feature>
<feature type="compositionally biased region" description="Basic residues" evidence="1">
    <location>
        <begin position="409"/>
        <end position="426"/>
    </location>
</feature>
<feature type="compositionally biased region" description="Polar residues" evidence="1">
    <location>
        <begin position="650"/>
        <end position="659"/>
    </location>
</feature>
<dbReference type="AlphaFoldDB" id="A0A8C5C263"/>
<feature type="region of interest" description="Disordered" evidence="1">
    <location>
        <begin position="912"/>
        <end position="997"/>
    </location>
</feature>
<proteinExistence type="predicted"/>
<feature type="compositionally biased region" description="Basic residues" evidence="1">
    <location>
        <begin position="789"/>
        <end position="800"/>
    </location>
</feature>
<protein>
    <submittedName>
        <fullName evidence="2">Uncharacterized protein</fullName>
    </submittedName>
</protein>
<feature type="compositionally biased region" description="Basic and acidic residues" evidence="1">
    <location>
        <begin position="560"/>
        <end position="581"/>
    </location>
</feature>
<feature type="compositionally biased region" description="Basic residues" evidence="1">
    <location>
        <begin position="475"/>
        <end position="487"/>
    </location>
</feature>
<feature type="compositionally biased region" description="Basic and acidic residues" evidence="1">
    <location>
        <begin position="345"/>
        <end position="360"/>
    </location>
</feature>
<feature type="compositionally biased region" description="Acidic residues" evidence="1">
    <location>
        <begin position="525"/>
        <end position="534"/>
    </location>
</feature>
<dbReference type="Gene3D" id="2.60.120.10">
    <property type="entry name" value="Jelly Rolls"/>
    <property type="match status" value="1"/>
</dbReference>
<dbReference type="Proteomes" id="UP000694546">
    <property type="component" value="Chromosome 23"/>
</dbReference>
<reference evidence="2" key="2">
    <citation type="submission" date="2025-09" db="UniProtKB">
        <authorList>
            <consortium name="Ensembl"/>
        </authorList>
    </citation>
    <scope>IDENTIFICATION</scope>
</reference>
<feature type="compositionally biased region" description="Polar residues" evidence="1">
    <location>
        <begin position="227"/>
        <end position="238"/>
    </location>
</feature>
<dbReference type="GeneTree" id="ENSGT00940000168651"/>
<name>A0A8C5C263_GADMO</name>
<keyword evidence="3" id="KW-1185">Reference proteome</keyword>
<evidence type="ECO:0000313" key="2">
    <source>
        <dbReference type="Ensembl" id="ENSGMOP00000056267.1"/>
    </source>
</evidence>
<gene>
    <name evidence="2" type="primary">si:ch211-161h7.4</name>
</gene>
<evidence type="ECO:0000313" key="3">
    <source>
        <dbReference type="Proteomes" id="UP000694546"/>
    </source>
</evidence>
<accession>A0A8C5C263</accession>
<feature type="compositionally biased region" description="Basic and acidic residues" evidence="1">
    <location>
        <begin position="919"/>
        <end position="928"/>
    </location>
</feature>
<sequence>MKGQLSSLSYPVSHLSTHVCSQSGASRKLNFLPNKEMYALICFLVFWSNVISGRPSNWAFLIRHLAFRSPKQRGRGVPLDALDGLLDNLDSSLDGFNIIIPMPITTSGAEEKEEAPSSGNIQPFSVGPKGEPQPPARPVKNKEHNLVGLEASSLLVEHYPINTSSPLEAKHQRVMEASPDRFLWDHEGDPEDQPKTSRPSMARDHSSEPFQQPAASSEPPVWRPGTNLPSSSSGSRASFIQKLRATGLSRAPRESPVKEPEPSWEPEEEPEEEFLISEDDPPAWITLLRKKNPSSYKQKCPDALPGRNDYGVGQPSSPNWALESETGQKDETRAPGRGGEPAGLEEDRAWNKKKEKKEKAAAPSQPSPKKSAWKRAKSKGTDSPTEMVEQEPSPLMDVVNNVEDCDKKKPGRKKVTKERVPAHNRPKVQPQNQSSPSQAVKLKTAPTWENKEQSSSSVLKKSKSTKGPQQEMERKKKTKAGKAVKMRKREEMLLSESPARSTQEEQIQQESMNNEAEHVSIEPPWEPEEEPEEEFLIREEDPPAWITLLRKKNPSSYKQKCPDARLEEGRARNKKEKKEKAAAPSHPSPKKSAWERAKSKGTDSPTEMVEQEPSPLRDAPNNVEDCDKKKPGRKKVTKESMPSHNRPKVQPQNQSSPSQAVKLKTAPTWENEEQSSSSVLKKSKSTKGPQQEMEERKKKTKAGKAVKMRKREEMLLSESPARSTQEEQIQQEGMNNEAEHVSIGLAIPKVGPLLTSEVSSHPPRKRPWERGLSLPSSPEEPGGLPALKKQAHKQNPRRPKPLLGSPEPAPDCGTGRYPRIRNCPGELWKVSDALPDGDILPPVPLPPPPGRPQSKQRGRPQSKQRKSLNPPTAPESTTTAESKPFKQGKMFSAPKTIRRSLATFHDIFSQSAVVSPPDNTREEAEGGKRSRRKRSIGDSNIGPLDALNSSGPPLIIEAPAGPSCSTRLSWPPNIAPPQPTKRPSSSMLKGFQSGPSSFVDLEQHEEDELASPQWTRTQSSYWLSLGLYAAPLVPMVLQDQDAANLEEWLAMLWPAPAQELSSQAGSEAFEWFCHQGRVIGLRMDMWSESMCNGEIILSSSMKKPLWVDHCATTVFYVSTSHVLLTLNAVDFRYKGGQSFVVPCGKCIVSCMITSWLQLQPSVWINWTLAAHHTEVFPITAFQ</sequence>
<feature type="compositionally biased region" description="Acidic residues" evidence="1">
    <location>
        <begin position="262"/>
        <end position="281"/>
    </location>
</feature>
<feature type="compositionally biased region" description="Polar residues" evidence="1">
    <location>
        <begin position="720"/>
        <end position="734"/>
    </location>
</feature>